<dbReference type="HOGENOM" id="CLU_160468_0_0_5"/>
<evidence type="ECO:0000256" key="1">
    <source>
        <dbReference type="SAM" id="SignalP"/>
    </source>
</evidence>
<name>A1B9G4_PARDP</name>
<dbReference type="EnsemblBacteria" id="ABL72158">
    <property type="protein sequence ID" value="ABL72158"/>
    <property type="gene ID" value="Pden_4092"/>
</dbReference>
<proteinExistence type="predicted"/>
<sequence length="119" mass="12684">MQAIVLALVVAVAGCASSIMQSYVGKDITEAAMDYGPPAGVMDLPDGRRAFMWRMTQGAVMPQTTNYSAVQSGNWVTGSATTYGGGVSTWQCTYTLIGQRNPKGSYTVVDFRKPSLSCE</sequence>
<accession>A1B9G4</accession>
<organism evidence="2 3">
    <name type="scientific">Paracoccus denitrificans (strain Pd 1222)</name>
    <dbReference type="NCBI Taxonomy" id="318586"/>
    <lineage>
        <taxon>Bacteria</taxon>
        <taxon>Pseudomonadati</taxon>
        <taxon>Pseudomonadota</taxon>
        <taxon>Alphaproteobacteria</taxon>
        <taxon>Rhodobacterales</taxon>
        <taxon>Paracoccaceae</taxon>
        <taxon>Paracoccus</taxon>
    </lineage>
</organism>
<keyword evidence="3" id="KW-1185">Reference proteome</keyword>
<reference evidence="3" key="1">
    <citation type="submission" date="2006-12" db="EMBL/GenBank/DDBJ databases">
        <title>Complete sequence of chromosome 2 of Paracoccus denitrificans PD1222.</title>
        <authorList>
            <person name="Copeland A."/>
            <person name="Lucas S."/>
            <person name="Lapidus A."/>
            <person name="Barry K."/>
            <person name="Detter J.C."/>
            <person name="Glavina del Rio T."/>
            <person name="Hammon N."/>
            <person name="Israni S."/>
            <person name="Dalin E."/>
            <person name="Tice H."/>
            <person name="Pitluck S."/>
            <person name="Munk A.C."/>
            <person name="Brettin T."/>
            <person name="Bruce D."/>
            <person name="Han C."/>
            <person name="Tapia R."/>
            <person name="Gilna P."/>
            <person name="Schmutz J."/>
            <person name="Larimer F."/>
            <person name="Land M."/>
            <person name="Hauser L."/>
            <person name="Kyrpides N."/>
            <person name="Lykidis A."/>
            <person name="Spiro S."/>
            <person name="Richardson D.J."/>
            <person name="Moir J.W.B."/>
            <person name="Ferguson S.J."/>
            <person name="van Spanning R.J.M."/>
            <person name="Richardson P."/>
        </authorList>
    </citation>
    <scope>NUCLEOTIDE SEQUENCE [LARGE SCALE GENOMIC DNA]</scope>
    <source>
        <strain evidence="3">Pd 1222</strain>
    </source>
</reference>
<feature type="signal peptide" evidence="1">
    <location>
        <begin position="1"/>
        <end position="22"/>
    </location>
</feature>
<evidence type="ECO:0000313" key="2">
    <source>
        <dbReference type="EMBL" id="ABL72158.1"/>
    </source>
</evidence>
<feature type="chain" id="PRO_5002632405" description="Lipoprotein" evidence="1">
    <location>
        <begin position="23"/>
        <end position="119"/>
    </location>
</feature>
<dbReference type="GeneID" id="93453759"/>
<evidence type="ECO:0000313" key="3">
    <source>
        <dbReference type="Proteomes" id="UP000000361"/>
    </source>
</evidence>
<dbReference type="AlphaFoldDB" id="A1B9G4"/>
<dbReference type="EMBL" id="CP000490">
    <property type="protein sequence ID" value="ABL72158.1"/>
    <property type="molecule type" value="Genomic_DNA"/>
</dbReference>
<gene>
    <name evidence="2" type="ordered locus">Pden_4092</name>
</gene>
<dbReference type="eggNOG" id="ENOG5033DHT">
    <property type="taxonomic scope" value="Bacteria"/>
</dbReference>
<dbReference type="Proteomes" id="UP000000361">
    <property type="component" value="Chromosome 2"/>
</dbReference>
<evidence type="ECO:0008006" key="4">
    <source>
        <dbReference type="Google" id="ProtNLM"/>
    </source>
</evidence>
<keyword evidence="1" id="KW-0732">Signal</keyword>
<dbReference type="OrthoDB" id="6400545at2"/>
<protein>
    <recommendedName>
        <fullName evidence="4">Lipoprotein</fullName>
    </recommendedName>
</protein>
<dbReference type="RefSeq" id="WP_011750326.1">
    <property type="nucleotide sequence ID" value="NC_008687.1"/>
</dbReference>
<dbReference type="STRING" id="318586.Pden_4092"/>
<dbReference type="KEGG" id="pde:Pden_4092"/>